<proteinExistence type="inferred from homology"/>
<dbReference type="GO" id="GO:0008237">
    <property type="term" value="F:metallopeptidase activity"/>
    <property type="evidence" value="ECO:0007669"/>
    <property type="project" value="UniProtKB-KW"/>
</dbReference>
<dbReference type="AlphaFoldDB" id="A0A366DRI1"/>
<dbReference type="InterPro" id="IPR008915">
    <property type="entry name" value="Peptidase_M50"/>
</dbReference>
<feature type="transmembrane region" description="Helical" evidence="12">
    <location>
        <begin position="83"/>
        <end position="102"/>
    </location>
</feature>
<evidence type="ECO:0000313" key="14">
    <source>
        <dbReference type="EMBL" id="RBO92089.1"/>
    </source>
</evidence>
<evidence type="ECO:0000256" key="4">
    <source>
        <dbReference type="ARBA" id="ARBA00022670"/>
    </source>
</evidence>
<keyword evidence="4" id="KW-0645">Protease</keyword>
<evidence type="ECO:0000256" key="10">
    <source>
        <dbReference type="ARBA" id="ARBA00023049"/>
    </source>
</evidence>
<comment type="caution">
    <text evidence="14">The sequence shown here is derived from an EMBL/GenBank/DDBJ whole genome shotgun (WGS) entry which is preliminary data.</text>
</comment>
<dbReference type="EMBL" id="QNRI01000016">
    <property type="protein sequence ID" value="RBO92089.1"/>
    <property type="molecule type" value="Genomic_DNA"/>
</dbReference>
<evidence type="ECO:0000256" key="9">
    <source>
        <dbReference type="ARBA" id="ARBA00022989"/>
    </source>
</evidence>
<feature type="transmembrane region" description="Helical" evidence="12">
    <location>
        <begin position="122"/>
        <end position="142"/>
    </location>
</feature>
<dbReference type="CDD" id="cd06161">
    <property type="entry name" value="S2P-M50_SpoIVFB"/>
    <property type="match status" value="1"/>
</dbReference>
<evidence type="ECO:0000256" key="6">
    <source>
        <dbReference type="ARBA" id="ARBA00022723"/>
    </source>
</evidence>
<evidence type="ECO:0000256" key="8">
    <source>
        <dbReference type="ARBA" id="ARBA00022833"/>
    </source>
</evidence>
<feature type="transmembrane region" description="Helical" evidence="12">
    <location>
        <begin position="16"/>
        <end position="41"/>
    </location>
</feature>
<dbReference type="PANTHER" id="PTHR39188:SF3">
    <property type="entry name" value="STAGE IV SPORULATION PROTEIN FB"/>
    <property type="match status" value="1"/>
</dbReference>
<keyword evidence="6" id="KW-0479">Metal-binding</keyword>
<name>A0A366DRI1_9BACI</name>
<keyword evidence="7" id="KW-0378">Hydrolase</keyword>
<evidence type="ECO:0000313" key="15">
    <source>
        <dbReference type="Proteomes" id="UP000252254"/>
    </source>
</evidence>
<keyword evidence="9 12" id="KW-1133">Transmembrane helix</keyword>
<comment type="subcellular location">
    <subcellularLocation>
        <location evidence="2">Membrane</location>
        <topology evidence="2">Multi-pass membrane protein</topology>
    </subcellularLocation>
</comment>
<dbReference type="RefSeq" id="WP_113870125.1">
    <property type="nucleotide sequence ID" value="NZ_BAABQN010000003.1"/>
</dbReference>
<accession>A0A366DRI1</accession>
<comment type="similarity">
    <text evidence="3">Belongs to the peptidase M50B family.</text>
</comment>
<dbReference type="GO" id="GO:0016020">
    <property type="term" value="C:membrane"/>
    <property type="evidence" value="ECO:0007669"/>
    <property type="project" value="UniProtKB-SubCell"/>
</dbReference>
<keyword evidence="11 12" id="KW-0472">Membrane</keyword>
<evidence type="ECO:0000256" key="1">
    <source>
        <dbReference type="ARBA" id="ARBA00001947"/>
    </source>
</evidence>
<evidence type="ECO:0000256" key="3">
    <source>
        <dbReference type="ARBA" id="ARBA00007931"/>
    </source>
</evidence>
<keyword evidence="8" id="KW-0862">Zinc</keyword>
<feature type="domain" description="Peptidase M50" evidence="13">
    <location>
        <begin position="111"/>
        <end position="169"/>
    </location>
</feature>
<comment type="cofactor">
    <cofactor evidence="1">
        <name>Zn(2+)</name>
        <dbReference type="ChEBI" id="CHEBI:29105"/>
    </cofactor>
</comment>
<dbReference type="Pfam" id="PF02163">
    <property type="entry name" value="Peptidase_M50"/>
    <property type="match status" value="2"/>
</dbReference>
<organism evidence="14 15">
    <name type="scientific">Paraliobacillus ryukyuensis</name>
    <dbReference type="NCBI Taxonomy" id="200904"/>
    <lineage>
        <taxon>Bacteria</taxon>
        <taxon>Bacillati</taxon>
        <taxon>Bacillota</taxon>
        <taxon>Bacilli</taxon>
        <taxon>Bacillales</taxon>
        <taxon>Bacillaceae</taxon>
        <taxon>Paraliobacillus</taxon>
    </lineage>
</organism>
<sequence length="283" mass="33168">MKRLKFIPPIVIHPTLWFSLVVSILTGTIMEFILVFSIVLLHESGHFVAAKCFGWKIRKVMLWMFGGVMETENYSNRPIYQELIITLAGPIQHIGIFFLLYGLDASATLSPSLIQFAYTYNWTIFIFNLLPIFPLDGGKLLFAGLSYLRPFRQAHASMIVISVTITVIILGIMFYHQETALSTYLLFAFILWENRLEWKQRFYTFIRFLLNRQLLWKKKKRRLPLIVPASTKLIDVFGQFYREQQHDIYLKNGMKVTDEQACLYMYFNLKQYQATVADVCRKS</sequence>
<evidence type="ECO:0000259" key="13">
    <source>
        <dbReference type="Pfam" id="PF02163"/>
    </source>
</evidence>
<dbReference type="GO" id="GO:0046872">
    <property type="term" value="F:metal ion binding"/>
    <property type="evidence" value="ECO:0007669"/>
    <property type="project" value="UniProtKB-KW"/>
</dbReference>
<dbReference type="GO" id="GO:0006508">
    <property type="term" value="P:proteolysis"/>
    <property type="evidence" value="ECO:0007669"/>
    <property type="project" value="UniProtKB-KW"/>
</dbReference>
<evidence type="ECO:0000256" key="5">
    <source>
        <dbReference type="ARBA" id="ARBA00022692"/>
    </source>
</evidence>
<evidence type="ECO:0000256" key="7">
    <source>
        <dbReference type="ARBA" id="ARBA00022801"/>
    </source>
</evidence>
<evidence type="ECO:0000256" key="12">
    <source>
        <dbReference type="SAM" id="Phobius"/>
    </source>
</evidence>
<keyword evidence="15" id="KW-1185">Reference proteome</keyword>
<gene>
    <name evidence="14" type="ORF">DES48_11615</name>
</gene>
<keyword evidence="5 12" id="KW-0812">Transmembrane</keyword>
<evidence type="ECO:0000256" key="11">
    <source>
        <dbReference type="ARBA" id="ARBA00023136"/>
    </source>
</evidence>
<reference evidence="14 15" key="1">
    <citation type="submission" date="2018-06" db="EMBL/GenBank/DDBJ databases">
        <title>Genomic Encyclopedia of Type Strains, Phase IV (KMG-IV): sequencing the most valuable type-strain genomes for metagenomic binning, comparative biology and taxonomic classification.</title>
        <authorList>
            <person name="Goeker M."/>
        </authorList>
    </citation>
    <scope>NUCLEOTIDE SEQUENCE [LARGE SCALE GENOMIC DNA]</scope>
    <source>
        <strain evidence="14 15">DSM 15140</strain>
    </source>
</reference>
<dbReference type="OrthoDB" id="166377at2"/>
<protein>
    <submittedName>
        <fullName evidence="14">Sporulation factor SpoIVFB</fullName>
    </submittedName>
</protein>
<evidence type="ECO:0000256" key="2">
    <source>
        <dbReference type="ARBA" id="ARBA00004141"/>
    </source>
</evidence>
<feature type="domain" description="Peptidase M50" evidence="13">
    <location>
        <begin position="32"/>
        <end position="101"/>
    </location>
</feature>
<dbReference type="Proteomes" id="UP000252254">
    <property type="component" value="Unassembled WGS sequence"/>
</dbReference>
<keyword evidence="10" id="KW-0482">Metalloprotease</keyword>
<dbReference type="STRING" id="200904.GCA_900168775_02372"/>
<dbReference type="PANTHER" id="PTHR39188">
    <property type="entry name" value="MEMBRANE-ASSOCIATED ZINC METALLOPROTEASE M50B"/>
    <property type="match status" value="1"/>
</dbReference>
<feature type="transmembrane region" description="Helical" evidence="12">
    <location>
        <begin position="154"/>
        <end position="175"/>
    </location>
</feature>